<feature type="transmembrane region" description="Helical" evidence="1">
    <location>
        <begin position="20"/>
        <end position="41"/>
    </location>
</feature>
<geneLocation type="plasmid" evidence="2 3">
    <name>13</name>
</geneLocation>
<evidence type="ECO:0000313" key="2">
    <source>
        <dbReference type="EMBL" id="VEU64366.1"/>
    </source>
</evidence>
<sequence>MKNDLQNIFNHISKLEASGAQFWAPIIFIVFLGISFLFGMIFKFKWTILKVIAIIITMVGSIIAYNKIADIVNKHDQNLIGFVPFGVTLIAIAIYWVSRLILFIINLILHAIIKGIQKKKNPIKKRKWLFRILGGFSNLVVTIPGSLLITDVFLVGTKNKTSFGEVTKLGVKLLTSNKGVSLAGLIEKTKDIEKVLNTLTKSDILSKDYSSLSDKEKEELENTLKETAHLINDKRIFNAVVPIITKKAKENNVDKKIDNIVENAIKEIETKDPSYKNASSEKKKEITEKYIKENINKLYENTKREDPKIEDKIKTLETVVGNLNENTKNDLIKEFDKVVPNDGELRKKINVTKTIEIFFDFLKEKNKKENEVKKEETSGINDSNLNDFINNLSGVGSEGGHNV</sequence>
<keyword evidence="1" id="KW-0472">Membrane</keyword>
<evidence type="ECO:0000256" key="1">
    <source>
        <dbReference type="SAM" id="Phobius"/>
    </source>
</evidence>
<proteinExistence type="predicted"/>
<feature type="transmembrane region" description="Helical" evidence="1">
    <location>
        <begin position="48"/>
        <end position="65"/>
    </location>
</feature>
<feature type="transmembrane region" description="Helical" evidence="1">
    <location>
        <begin position="85"/>
        <end position="108"/>
    </location>
</feature>
<accession>A0A449AHC9</accession>
<keyword evidence="1" id="KW-1133">Transmembrane helix</keyword>
<evidence type="ECO:0000313" key="3">
    <source>
        <dbReference type="Proteomes" id="UP000289506"/>
    </source>
</evidence>
<dbReference type="AlphaFoldDB" id="A0A449AHC9"/>
<name>A0A449AHC9_9BACT</name>
<protein>
    <submittedName>
        <fullName evidence="2">Uncharacterized protein</fullName>
    </submittedName>
</protein>
<reference evidence="2 3" key="1">
    <citation type="submission" date="2019-01" db="EMBL/GenBank/DDBJ databases">
        <authorList>
            <consortium name="Pathogen Informatics"/>
        </authorList>
    </citation>
    <scope>NUCLEOTIDE SEQUENCE [LARGE SCALE GENOMIC DNA]</scope>
    <source>
        <strain evidence="2 3">NCTC10142</strain>
        <plasmid evidence="3">13</plasmid>
    </source>
</reference>
<keyword evidence="1" id="KW-0812">Transmembrane</keyword>
<keyword evidence="2" id="KW-0614">Plasmid</keyword>
<dbReference type="RefSeq" id="WP_129720380.1">
    <property type="nucleotide sequence ID" value="NZ_CP141044.1"/>
</dbReference>
<dbReference type="EMBL" id="LR214986">
    <property type="protein sequence ID" value="VEU64366.1"/>
    <property type="molecule type" value="Genomic_DNA"/>
</dbReference>
<organism evidence="2 3">
    <name type="scientific">Mycoplasmopsis cynos</name>
    <dbReference type="NCBI Taxonomy" id="171284"/>
    <lineage>
        <taxon>Bacteria</taxon>
        <taxon>Bacillati</taxon>
        <taxon>Mycoplasmatota</taxon>
        <taxon>Mycoplasmoidales</taxon>
        <taxon>Metamycoplasmataceae</taxon>
        <taxon>Mycoplasmopsis</taxon>
    </lineage>
</organism>
<gene>
    <name evidence="2" type="ORF">NCTC10142_00104</name>
</gene>
<dbReference type="Proteomes" id="UP000289506">
    <property type="component" value="Plasmid 13"/>
</dbReference>
<feature type="transmembrane region" description="Helical" evidence="1">
    <location>
        <begin position="128"/>
        <end position="149"/>
    </location>
</feature>